<dbReference type="AlphaFoldDB" id="A0A0F9BK50"/>
<dbReference type="EMBL" id="LAZR01037439">
    <property type="protein sequence ID" value="KKL22200.1"/>
    <property type="molecule type" value="Genomic_DNA"/>
</dbReference>
<evidence type="ECO:0000313" key="2">
    <source>
        <dbReference type="EMBL" id="KKL22200.1"/>
    </source>
</evidence>
<sequence>MKDKEDFEQIQIKDPSSEDIE</sequence>
<feature type="non-terminal residue" evidence="2">
    <location>
        <position position="21"/>
    </location>
</feature>
<feature type="region of interest" description="Disordered" evidence="1">
    <location>
        <begin position="1"/>
        <end position="21"/>
    </location>
</feature>
<reference evidence="2" key="1">
    <citation type="journal article" date="2015" name="Nature">
        <title>Complex archaea that bridge the gap between prokaryotes and eukaryotes.</title>
        <authorList>
            <person name="Spang A."/>
            <person name="Saw J.H."/>
            <person name="Jorgensen S.L."/>
            <person name="Zaremba-Niedzwiedzka K."/>
            <person name="Martijn J."/>
            <person name="Lind A.E."/>
            <person name="van Eijk R."/>
            <person name="Schleper C."/>
            <person name="Guy L."/>
            <person name="Ettema T.J."/>
        </authorList>
    </citation>
    <scope>NUCLEOTIDE SEQUENCE</scope>
</reference>
<evidence type="ECO:0000256" key="1">
    <source>
        <dbReference type="SAM" id="MobiDB-lite"/>
    </source>
</evidence>
<accession>A0A0F9BK50</accession>
<protein>
    <submittedName>
        <fullName evidence="2">Uncharacterized protein</fullName>
    </submittedName>
</protein>
<name>A0A0F9BK50_9ZZZZ</name>
<proteinExistence type="predicted"/>
<gene>
    <name evidence="2" type="ORF">LCGC14_2437830</name>
</gene>
<comment type="caution">
    <text evidence="2">The sequence shown here is derived from an EMBL/GenBank/DDBJ whole genome shotgun (WGS) entry which is preliminary data.</text>
</comment>
<organism evidence="2">
    <name type="scientific">marine sediment metagenome</name>
    <dbReference type="NCBI Taxonomy" id="412755"/>
    <lineage>
        <taxon>unclassified sequences</taxon>
        <taxon>metagenomes</taxon>
        <taxon>ecological metagenomes</taxon>
    </lineage>
</organism>